<evidence type="ECO:0000313" key="3">
    <source>
        <dbReference type="RefSeq" id="XP_011506603.1"/>
    </source>
</evidence>
<dbReference type="GeneID" id="105369059"/>
<organism evidence="2 3">
    <name type="scientific">Ceratosolen solmsi marchali</name>
    <dbReference type="NCBI Taxonomy" id="326594"/>
    <lineage>
        <taxon>Eukaryota</taxon>
        <taxon>Metazoa</taxon>
        <taxon>Ecdysozoa</taxon>
        <taxon>Arthropoda</taxon>
        <taxon>Hexapoda</taxon>
        <taxon>Insecta</taxon>
        <taxon>Pterygota</taxon>
        <taxon>Neoptera</taxon>
        <taxon>Endopterygota</taxon>
        <taxon>Hymenoptera</taxon>
        <taxon>Apocrita</taxon>
        <taxon>Proctotrupomorpha</taxon>
        <taxon>Chalcidoidea</taxon>
        <taxon>Agaonidae</taxon>
        <taxon>Agaoninae</taxon>
        <taxon>Ceratosolen</taxon>
    </lineage>
</organism>
<keyword evidence="2" id="KW-1185">Reference proteome</keyword>
<accession>A0AAJ7E3L9</accession>
<gene>
    <name evidence="3" type="primary">LOC105369059</name>
</gene>
<protein>
    <submittedName>
        <fullName evidence="3">Uncharacterized protein LOC105369059</fullName>
    </submittedName>
</protein>
<dbReference type="RefSeq" id="XP_011506603.1">
    <property type="nucleotide sequence ID" value="XM_011508301.1"/>
</dbReference>
<sequence length="103" mass="10608">MASARIIAAVVIVAVIDLGIVLKTSSALPTPDSAGIVEMINGLAYGGIPYGSVSGMLANPMPQNRDAYYAHNDVQQVAVLVPNGRTILQDTAQVAGPLNSIGY</sequence>
<name>A0AAJ7E3L9_9HYME</name>
<evidence type="ECO:0000256" key="1">
    <source>
        <dbReference type="SAM" id="SignalP"/>
    </source>
</evidence>
<evidence type="ECO:0000313" key="2">
    <source>
        <dbReference type="Proteomes" id="UP000695007"/>
    </source>
</evidence>
<feature type="chain" id="PRO_5042607296" evidence="1">
    <location>
        <begin position="28"/>
        <end position="103"/>
    </location>
</feature>
<dbReference type="Proteomes" id="UP000695007">
    <property type="component" value="Unplaced"/>
</dbReference>
<feature type="signal peptide" evidence="1">
    <location>
        <begin position="1"/>
        <end position="27"/>
    </location>
</feature>
<proteinExistence type="predicted"/>
<dbReference type="KEGG" id="csol:105369059"/>
<keyword evidence="1" id="KW-0732">Signal</keyword>
<reference evidence="3" key="1">
    <citation type="submission" date="2025-08" db="UniProtKB">
        <authorList>
            <consortium name="RefSeq"/>
        </authorList>
    </citation>
    <scope>IDENTIFICATION</scope>
</reference>
<dbReference type="AlphaFoldDB" id="A0AAJ7E3L9"/>